<keyword evidence="3 5" id="KW-1133">Transmembrane helix</keyword>
<proteinExistence type="inferred from homology"/>
<dbReference type="PANTHER" id="PTHR23291:SF121">
    <property type="entry name" value="BI1-LIKE PROTEIN"/>
    <property type="match status" value="1"/>
</dbReference>
<dbReference type="GO" id="GO:0016020">
    <property type="term" value="C:membrane"/>
    <property type="evidence" value="ECO:0007669"/>
    <property type="project" value="UniProtKB-SubCell"/>
</dbReference>
<sequence length="229" mass="25787">MAIHENKTDIETDGPGILEYPKTRGDFIVQFYFILSLPVLFAMFLYLPMSKINPVREFMRTADGSHVLCATTAITFICNKFYDWYIISSVKLGRKSGCTLILLIMFWKRHPYNFVLLLLYTLASSFTVAGLCSQIDGEIVSKAMFLAIIPLHSLAYFAKVTAKEGRDLICTRPFLLCALLLLIILSLVTTIFPGGVIVNNVYNFLVLALYIPILIDCCLNLGIDLYVTE</sequence>
<feature type="transmembrane region" description="Helical" evidence="5">
    <location>
        <begin position="112"/>
        <end position="131"/>
    </location>
</feature>
<evidence type="ECO:0000256" key="5">
    <source>
        <dbReference type="RuleBase" id="RU004379"/>
    </source>
</evidence>
<evidence type="ECO:0000313" key="7">
    <source>
        <dbReference type="Proteomes" id="UP001632038"/>
    </source>
</evidence>
<keyword evidence="4 5" id="KW-0472">Membrane</keyword>
<comment type="caution">
    <text evidence="6">The sequence shown here is derived from an EMBL/GenBank/DDBJ whole genome shotgun (WGS) entry which is preliminary data.</text>
</comment>
<feature type="transmembrane region" description="Helical" evidence="5">
    <location>
        <begin position="143"/>
        <end position="162"/>
    </location>
</feature>
<keyword evidence="7" id="KW-1185">Reference proteome</keyword>
<dbReference type="EMBL" id="JAVIJP010000016">
    <property type="protein sequence ID" value="KAL3642034.1"/>
    <property type="molecule type" value="Genomic_DNA"/>
</dbReference>
<feature type="transmembrane region" description="Helical" evidence="5">
    <location>
        <begin position="27"/>
        <end position="47"/>
    </location>
</feature>
<keyword evidence="2 5" id="KW-0812">Transmembrane</keyword>
<comment type="similarity">
    <text evidence="5">Belongs to the BI1 family.</text>
</comment>
<dbReference type="InterPro" id="IPR006214">
    <property type="entry name" value="Bax_inhibitor_1-related"/>
</dbReference>
<dbReference type="AlphaFoldDB" id="A0ABD3DLS4"/>
<accession>A0ABD3DLS4</accession>
<gene>
    <name evidence="6" type="ORF">CASFOL_012849</name>
</gene>
<organism evidence="6 7">
    <name type="scientific">Castilleja foliolosa</name>
    <dbReference type="NCBI Taxonomy" id="1961234"/>
    <lineage>
        <taxon>Eukaryota</taxon>
        <taxon>Viridiplantae</taxon>
        <taxon>Streptophyta</taxon>
        <taxon>Embryophyta</taxon>
        <taxon>Tracheophyta</taxon>
        <taxon>Spermatophyta</taxon>
        <taxon>Magnoliopsida</taxon>
        <taxon>eudicotyledons</taxon>
        <taxon>Gunneridae</taxon>
        <taxon>Pentapetalae</taxon>
        <taxon>asterids</taxon>
        <taxon>lamiids</taxon>
        <taxon>Lamiales</taxon>
        <taxon>Orobanchaceae</taxon>
        <taxon>Pedicularideae</taxon>
        <taxon>Castillejinae</taxon>
        <taxon>Castilleja</taxon>
    </lineage>
</organism>
<evidence type="ECO:0000256" key="3">
    <source>
        <dbReference type="ARBA" id="ARBA00022989"/>
    </source>
</evidence>
<dbReference type="Proteomes" id="UP001632038">
    <property type="component" value="Unassembled WGS sequence"/>
</dbReference>
<name>A0ABD3DLS4_9LAMI</name>
<comment type="subcellular location">
    <subcellularLocation>
        <location evidence="1">Membrane</location>
        <topology evidence="1">Multi-pass membrane protein</topology>
    </subcellularLocation>
</comment>
<evidence type="ECO:0000256" key="1">
    <source>
        <dbReference type="ARBA" id="ARBA00004141"/>
    </source>
</evidence>
<protein>
    <submittedName>
        <fullName evidence="6">Uncharacterized protein</fullName>
    </submittedName>
</protein>
<feature type="transmembrane region" description="Helical" evidence="5">
    <location>
        <begin position="174"/>
        <end position="198"/>
    </location>
</feature>
<evidence type="ECO:0000313" key="6">
    <source>
        <dbReference type="EMBL" id="KAL3642034.1"/>
    </source>
</evidence>
<reference evidence="7" key="1">
    <citation type="journal article" date="2024" name="IScience">
        <title>Strigolactones Initiate the Formation of Haustorium-like Structures in Castilleja.</title>
        <authorList>
            <person name="Buerger M."/>
            <person name="Peterson D."/>
            <person name="Chory J."/>
        </authorList>
    </citation>
    <scope>NUCLEOTIDE SEQUENCE [LARGE SCALE GENOMIC DNA]</scope>
</reference>
<feature type="transmembrane region" description="Helical" evidence="5">
    <location>
        <begin position="204"/>
        <end position="227"/>
    </location>
</feature>
<dbReference type="PANTHER" id="PTHR23291">
    <property type="entry name" value="BAX INHIBITOR-RELATED"/>
    <property type="match status" value="1"/>
</dbReference>
<evidence type="ECO:0000256" key="2">
    <source>
        <dbReference type="ARBA" id="ARBA00022692"/>
    </source>
</evidence>
<evidence type="ECO:0000256" key="4">
    <source>
        <dbReference type="ARBA" id="ARBA00023136"/>
    </source>
</evidence>